<keyword evidence="3" id="KW-1185">Reference proteome</keyword>
<organism evidence="4">
    <name type="scientific">Nippostrongylus brasiliensis</name>
    <name type="common">Rat hookworm</name>
    <dbReference type="NCBI Taxonomy" id="27835"/>
    <lineage>
        <taxon>Eukaryota</taxon>
        <taxon>Metazoa</taxon>
        <taxon>Ecdysozoa</taxon>
        <taxon>Nematoda</taxon>
        <taxon>Chromadorea</taxon>
        <taxon>Rhabditida</taxon>
        <taxon>Rhabditina</taxon>
        <taxon>Rhabditomorpha</taxon>
        <taxon>Strongyloidea</taxon>
        <taxon>Heligmosomidae</taxon>
        <taxon>Nippostrongylus</taxon>
    </lineage>
</organism>
<reference evidence="4" key="1">
    <citation type="submission" date="2017-02" db="UniProtKB">
        <authorList>
            <consortium name="WormBaseParasite"/>
        </authorList>
    </citation>
    <scope>IDENTIFICATION</scope>
</reference>
<sequence>MPKRTVRAAVQRYTELGTHKDRPRSGRPTSQAVTRGQEITSSHEGSRNYKEQNSTGSATAGIGATGKTPLFFVEKATKIDAQHYQEQVLRKVLLTWAQGHFGDNVWHLQRDWAPARAAKSTMALGNELFLGYWAKDVWPSNSPDPSPMDFAVWSIYRTCLPQPTHVYRGSETEPARSQGRNQREHPIEHRRQLRLKACKDPKGGLF</sequence>
<dbReference type="Proteomes" id="UP000271162">
    <property type="component" value="Unassembled WGS sequence"/>
</dbReference>
<dbReference type="GO" id="GO:0003676">
    <property type="term" value="F:nucleic acid binding"/>
    <property type="evidence" value="ECO:0007669"/>
    <property type="project" value="InterPro"/>
</dbReference>
<feature type="compositionally biased region" description="Basic and acidic residues" evidence="1">
    <location>
        <begin position="181"/>
        <end position="190"/>
    </location>
</feature>
<feature type="region of interest" description="Disordered" evidence="1">
    <location>
        <begin position="1"/>
        <end position="61"/>
    </location>
</feature>
<reference evidence="2 3" key="2">
    <citation type="submission" date="2018-11" db="EMBL/GenBank/DDBJ databases">
        <authorList>
            <consortium name="Pathogen Informatics"/>
        </authorList>
    </citation>
    <scope>NUCLEOTIDE SEQUENCE [LARGE SCALE GENOMIC DNA]</scope>
</reference>
<dbReference type="WBParaSite" id="NBR_0001597901-mRNA-1">
    <property type="protein sequence ID" value="NBR_0001597901-mRNA-1"/>
    <property type="gene ID" value="NBR_0001597901"/>
</dbReference>
<evidence type="ECO:0000313" key="4">
    <source>
        <dbReference type="WBParaSite" id="NBR_0001597901-mRNA-1"/>
    </source>
</evidence>
<dbReference type="AlphaFoldDB" id="A0A0N4YGN3"/>
<evidence type="ECO:0000313" key="3">
    <source>
        <dbReference type="Proteomes" id="UP000271162"/>
    </source>
</evidence>
<protein>
    <submittedName>
        <fullName evidence="4">Transposase</fullName>
    </submittedName>
</protein>
<dbReference type="InterPro" id="IPR036397">
    <property type="entry name" value="RNaseH_sf"/>
</dbReference>
<name>A0A0N4YGN3_NIPBR</name>
<evidence type="ECO:0000313" key="2">
    <source>
        <dbReference type="EMBL" id="VDL79574.1"/>
    </source>
</evidence>
<evidence type="ECO:0000256" key="1">
    <source>
        <dbReference type="SAM" id="MobiDB-lite"/>
    </source>
</evidence>
<gene>
    <name evidence="2" type="ORF">NBR_LOCUS15980</name>
</gene>
<feature type="region of interest" description="Disordered" evidence="1">
    <location>
        <begin position="167"/>
        <end position="192"/>
    </location>
</feature>
<feature type="compositionally biased region" description="Polar residues" evidence="1">
    <location>
        <begin position="27"/>
        <end position="43"/>
    </location>
</feature>
<dbReference type="Gene3D" id="3.30.420.10">
    <property type="entry name" value="Ribonuclease H-like superfamily/Ribonuclease H"/>
    <property type="match status" value="1"/>
</dbReference>
<dbReference type="STRING" id="27835.A0A0N4YGN3"/>
<proteinExistence type="predicted"/>
<dbReference type="PANTHER" id="PTHR46068:SF1">
    <property type="entry name" value="TRANSPOSASE IS30-LIKE HTH DOMAIN-CONTAINING PROTEIN"/>
    <property type="match status" value="1"/>
</dbReference>
<dbReference type="EMBL" id="UYSL01021982">
    <property type="protein sequence ID" value="VDL79574.1"/>
    <property type="molecule type" value="Genomic_DNA"/>
</dbReference>
<accession>A0A0N4YGN3</accession>
<dbReference type="PANTHER" id="PTHR46068">
    <property type="entry name" value="PROTEIN CBG27172"/>
    <property type="match status" value="1"/>
</dbReference>